<evidence type="ECO:0000256" key="7">
    <source>
        <dbReference type="ARBA" id="ARBA00023136"/>
    </source>
</evidence>
<feature type="domain" description="3CxxC-type" evidence="8">
    <location>
        <begin position="44"/>
        <end position="155"/>
    </location>
</feature>
<dbReference type="GO" id="GO:0016020">
    <property type="term" value="C:membrane"/>
    <property type="evidence" value="ECO:0007669"/>
    <property type="project" value="UniProtKB-SubCell"/>
</dbReference>
<keyword evidence="6" id="KW-1133">Transmembrane helix</keyword>
<evidence type="ECO:0000256" key="5">
    <source>
        <dbReference type="ARBA" id="ARBA00022833"/>
    </source>
</evidence>
<accession>A0A3B1IEA3</accession>
<dbReference type="STRING" id="7994.ENSAMXP00000027584"/>
<evidence type="ECO:0000256" key="3">
    <source>
        <dbReference type="ARBA" id="ARBA00022723"/>
    </source>
</evidence>
<sequence>MAEQWNTAFQNWASELEGDEWTLELDDSIVPDKPQKGWFQYIRKAFAQFHCSLCKRSWPSKRVQVVFHFTLNSSLHRGTVKVRGFKQKCRRCTTAQMEAPSFLSENIDILLEKLMERIRIRCYKEERPETNKNLYFKGRVEGPHEAQHCEACLKGFCNKNN</sequence>
<dbReference type="PANTHER" id="PTHR14402">
    <property type="entry name" value="RECEPTOR TRANSPORTING PROTEIN"/>
    <property type="match status" value="1"/>
</dbReference>
<proteinExistence type="predicted"/>
<keyword evidence="10" id="KW-1185">Reference proteome</keyword>
<name>A0A3B1IEA3_ASTMX</name>
<reference evidence="9" key="3">
    <citation type="submission" date="2025-08" db="UniProtKB">
        <authorList>
            <consortium name="Ensembl"/>
        </authorList>
    </citation>
    <scope>IDENTIFICATION</scope>
</reference>
<dbReference type="PANTHER" id="PTHR14402:SF8">
    <property type="entry name" value="RECEPTOR-TRANSPORTING PROTEIN 4"/>
    <property type="match status" value="1"/>
</dbReference>
<reference evidence="10" key="2">
    <citation type="journal article" date="2014" name="Nat. Commun.">
        <title>The cavefish genome reveals candidate genes for eye loss.</title>
        <authorList>
            <person name="McGaugh S.E."/>
            <person name="Gross J.B."/>
            <person name="Aken B."/>
            <person name="Blin M."/>
            <person name="Borowsky R."/>
            <person name="Chalopin D."/>
            <person name="Hinaux H."/>
            <person name="Jeffery W.R."/>
            <person name="Keene A."/>
            <person name="Ma L."/>
            <person name="Minx P."/>
            <person name="Murphy D."/>
            <person name="O'Quin K.E."/>
            <person name="Retaux S."/>
            <person name="Rohner N."/>
            <person name="Searle S.M."/>
            <person name="Stahl B.A."/>
            <person name="Tabin C."/>
            <person name="Volff J.N."/>
            <person name="Yoshizawa M."/>
            <person name="Warren W.C."/>
        </authorList>
    </citation>
    <scope>NUCLEOTIDE SEQUENCE [LARGE SCALE GENOMIC DNA]</scope>
    <source>
        <strain evidence="10">female</strain>
    </source>
</reference>
<comment type="subcellular location">
    <subcellularLocation>
        <location evidence="1">Membrane</location>
        <topology evidence="1">Single-pass membrane protein</topology>
    </subcellularLocation>
</comment>
<keyword evidence="4" id="KW-0863">Zinc-finger</keyword>
<evidence type="ECO:0000313" key="9">
    <source>
        <dbReference type="Ensembl" id="ENSAMXP00000027584.1"/>
    </source>
</evidence>
<keyword evidence="3" id="KW-0479">Metal-binding</keyword>
<dbReference type="Proteomes" id="UP000018467">
    <property type="component" value="Unassembled WGS sequence"/>
</dbReference>
<reference evidence="9" key="4">
    <citation type="submission" date="2025-09" db="UniProtKB">
        <authorList>
            <consortium name="Ensembl"/>
        </authorList>
    </citation>
    <scope>IDENTIFICATION</scope>
</reference>
<reference evidence="10" key="1">
    <citation type="submission" date="2013-03" db="EMBL/GenBank/DDBJ databases">
        <authorList>
            <person name="Jeffery W."/>
            <person name="Warren W."/>
            <person name="Wilson R.K."/>
        </authorList>
    </citation>
    <scope>NUCLEOTIDE SEQUENCE</scope>
    <source>
        <strain evidence="10">female</strain>
    </source>
</reference>
<protein>
    <submittedName>
        <fullName evidence="9">Receptor-transporting protein 3-like</fullName>
    </submittedName>
</protein>
<dbReference type="GO" id="GO:0051205">
    <property type="term" value="P:protein insertion into membrane"/>
    <property type="evidence" value="ECO:0007669"/>
    <property type="project" value="TreeGrafter"/>
</dbReference>
<dbReference type="GO" id="GO:0008270">
    <property type="term" value="F:zinc ion binding"/>
    <property type="evidence" value="ECO:0007669"/>
    <property type="project" value="UniProtKB-KW"/>
</dbReference>
<evidence type="ECO:0000256" key="4">
    <source>
        <dbReference type="ARBA" id="ARBA00022771"/>
    </source>
</evidence>
<dbReference type="AlphaFoldDB" id="A0A3B1IEA3"/>
<evidence type="ECO:0000256" key="2">
    <source>
        <dbReference type="ARBA" id="ARBA00022692"/>
    </source>
</evidence>
<keyword evidence="5" id="KW-0862">Zinc</keyword>
<dbReference type="GO" id="GO:0031849">
    <property type="term" value="F:olfactory receptor binding"/>
    <property type="evidence" value="ECO:0007669"/>
    <property type="project" value="TreeGrafter"/>
</dbReference>
<dbReference type="GeneTree" id="ENSGT00940000164175"/>
<dbReference type="InParanoid" id="A0A3B1IEA3"/>
<dbReference type="SMART" id="SM01328">
    <property type="entry name" value="zf-3CxxC"/>
    <property type="match status" value="1"/>
</dbReference>
<keyword evidence="2" id="KW-0812">Transmembrane</keyword>
<evidence type="ECO:0000256" key="1">
    <source>
        <dbReference type="ARBA" id="ARBA00004167"/>
    </source>
</evidence>
<dbReference type="Pfam" id="PF13695">
    <property type="entry name" value="Zn_ribbon_3CxxC"/>
    <property type="match status" value="1"/>
</dbReference>
<organism evidence="9 10">
    <name type="scientific">Astyanax mexicanus</name>
    <name type="common">Blind cave fish</name>
    <name type="synonym">Astyanax fasciatus mexicanus</name>
    <dbReference type="NCBI Taxonomy" id="7994"/>
    <lineage>
        <taxon>Eukaryota</taxon>
        <taxon>Metazoa</taxon>
        <taxon>Chordata</taxon>
        <taxon>Craniata</taxon>
        <taxon>Vertebrata</taxon>
        <taxon>Euteleostomi</taxon>
        <taxon>Actinopterygii</taxon>
        <taxon>Neopterygii</taxon>
        <taxon>Teleostei</taxon>
        <taxon>Ostariophysi</taxon>
        <taxon>Characiformes</taxon>
        <taxon>Characoidei</taxon>
        <taxon>Acestrorhamphidae</taxon>
        <taxon>Acestrorhamphinae</taxon>
        <taxon>Astyanax</taxon>
    </lineage>
</organism>
<dbReference type="InterPro" id="IPR026096">
    <property type="entry name" value="R-trans_p"/>
</dbReference>
<evidence type="ECO:0000313" key="10">
    <source>
        <dbReference type="Proteomes" id="UP000018467"/>
    </source>
</evidence>
<dbReference type="InterPro" id="IPR027377">
    <property type="entry name" value="ZAR1/RTP1-5-like_Znf-3CxxC"/>
</dbReference>
<evidence type="ECO:0000259" key="8">
    <source>
        <dbReference type="SMART" id="SM01328"/>
    </source>
</evidence>
<keyword evidence="7" id="KW-0472">Membrane</keyword>
<dbReference type="Ensembl" id="ENSAMXT00000044551.1">
    <property type="protein sequence ID" value="ENSAMXP00000027584.1"/>
    <property type="gene ID" value="ENSAMXG00000040765.1"/>
</dbReference>
<evidence type="ECO:0000256" key="6">
    <source>
        <dbReference type="ARBA" id="ARBA00022989"/>
    </source>
</evidence>
<dbReference type="Bgee" id="ENSAMXG00000040765">
    <property type="expression patterns" value="Expressed in zone of skin and 6 other cell types or tissues"/>
</dbReference>
<dbReference type="GO" id="GO:0006612">
    <property type="term" value="P:protein targeting to membrane"/>
    <property type="evidence" value="ECO:0007669"/>
    <property type="project" value="TreeGrafter"/>
</dbReference>